<feature type="non-terminal residue" evidence="3">
    <location>
        <position position="1"/>
    </location>
</feature>
<proteinExistence type="predicted"/>
<dbReference type="InterPro" id="IPR013546">
    <property type="entry name" value="PII_UdlTrfase/GS_AdlTrfase"/>
</dbReference>
<dbReference type="Pfam" id="PF08335">
    <property type="entry name" value="GlnD_UR_UTase"/>
    <property type="match status" value="1"/>
</dbReference>
<evidence type="ECO:0000256" key="1">
    <source>
        <dbReference type="ARBA" id="ARBA00022679"/>
    </source>
</evidence>
<reference evidence="3" key="1">
    <citation type="submission" date="2013-08" db="EMBL/GenBank/DDBJ databases">
        <authorList>
            <person name="Mendez C."/>
            <person name="Richter M."/>
            <person name="Ferrer M."/>
            <person name="Sanchez J."/>
        </authorList>
    </citation>
    <scope>NUCLEOTIDE SEQUENCE</scope>
</reference>
<feature type="non-terminal residue" evidence="3">
    <location>
        <position position="186"/>
    </location>
</feature>
<evidence type="ECO:0000259" key="2">
    <source>
        <dbReference type="Pfam" id="PF08335"/>
    </source>
</evidence>
<dbReference type="Gene3D" id="1.20.120.330">
    <property type="entry name" value="Nucleotidyltransferases domain 2"/>
    <property type="match status" value="1"/>
</dbReference>
<evidence type="ECO:0000313" key="3">
    <source>
        <dbReference type="EMBL" id="EQD30770.1"/>
    </source>
</evidence>
<keyword evidence="1 3" id="KW-0808">Transferase</keyword>
<protein>
    <submittedName>
        <fullName evidence="3">(Glutamate--ammonia-ligase) adenylyltransferase</fullName>
    </submittedName>
</protein>
<dbReference type="AlphaFoldDB" id="T0ZLU9"/>
<reference evidence="3" key="2">
    <citation type="journal article" date="2014" name="ISME J.">
        <title>Microbial stratification in low pH oxic and suboxic macroscopic growths along an acid mine drainage.</title>
        <authorList>
            <person name="Mendez-Garcia C."/>
            <person name="Mesa V."/>
            <person name="Sprenger R.R."/>
            <person name="Richter M."/>
            <person name="Diez M.S."/>
            <person name="Solano J."/>
            <person name="Bargiela R."/>
            <person name="Golyshina O.V."/>
            <person name="Manteca A."/>
            <person name="Ramos J.L."/>
            <person name="Gallego J.R."/>
            <person name="Llorente I."/>
            <person name="Martins Dos Santos V.A."/>
            <person name="Jensen O.N."/>
            <person name="Pelaez A.I."/>
            <person name="Sanchez J."/>
            <person name="Ferrer M."/>
        </authorList>
    </citation>
    <scope>NUCLEOTIDE SEQUENCE</scope>
</reference>
<keyword evidence="3" id="KW-0436">Ligase</keyword>
<dbReference type="GO" id="GO:0005829">
    <property type="term" value="C:cytosol"/>
    <property type="evidence" value="ECO:0007669"/>
    <property type="project" value="TreeGrafter"/>
</dbReference>
<dbReference type="EMBL" id="AUZX01014938">
    <property type="protein sequence ID" value="EQD30770.1"/>
    <property type="molecule type" value="Genomic_DNA"/>
</dbReference>
<dbReference type="SUPFAM" id="SSF81593">
    <property type="entry name" value="Nucleotidyltransferase substrate binding subunit/domain"/>
    <property type="match status" value="1"/>
</dbReference>
<organism evidence="3">
    <name type="scientific">mine drainage metagenome</name>
    <dbReference type="NCBI Taxonomy" id="410659"/>
    <lineage>
        <taxon>unclassified sequences</taxon>
        <taxon>metagenomes</taxon>
        <taxon>ecological metagenomes</taxon>
    </lineage>
</organism>
<sequence>PEAQCEQLRAAYRYLRRLENALQMLADRQVHQLPGDALGRERIARAVGEPDWNTLMGTLDEHRRRVASHFQRLVFGAAQTPRAGVRIDLGRVWEDPAEAASLAESLAESGIGRAEEVARQILELRASALVRKLDEAGRRRLQTLLPPLLSDIAAAIPAGDEQMLVLRRILAILEAMGKRSAYFALL</sequence>
<dbReference type="GO" id="GO:0008882">
    <property type="term" value="F:[glutamate-ammonia-ligase] adenylyltransferase activity"/>
    <property type="evidence" value="ECO:0007669"/>
    <property type="project" value="InterPro"/>
</dbReference>
<name>T0ZLU9_9ZZZZ</name>
<feature type="domain" description="PII-uridylyltransferase/Glutamine-synthetase adenylyltransferase" evidence="2">
    <location>
        <begin position="2"/>
        <end position="73"/>
    </location>
</feature>
<dbReference type="GO" id="GO:0016874">
    <property type="term" value="F:ligase activity"/>
    <property type="evidence" value="ECO:0007669"/>
    <property type="project" value="UniProtKB-KW"/>
</dbReference>
<dbReference type="PANTHER" id="PTHR30621:SF0">
    <property type="entry name" value="BIFUNCTIONAL GLUTAMINE SYNTHETASE ADENYLYLTRANSFERASE_ADENYLYL-REMOVING ENZYME"/>
    <property type="match status" value="1"/>
</dbReference>
<gene>
    <name evidence="3" type="ORF">B1A_20243</name>
</gene>
<dbReference type="PANTHER" id="PTHR30621">
    <property type="entry name" value="GLUTAMINE SYNTHETASE ADENYLYLTRANSFERASE"/>
    <property type="match status" value="1"/>
</dbReference>
<comment type="caution">
    <text evidence="3">The sequence shown here is derived from an EMBL/GenBank/DDBJ whole genome shotgun (WGS) entry which is preliminary data.</text>
</comment>
<dbReference type="InterPro" id="IPR023057">
    <property type="entry name" value="GlnE"/>
</dbReference>
<dbReference type="GO" id="GO:0000820">
    <property type="term" value="P:regulation of glutamine family amino acid metabolic process"/>
    <property type="evidence" value="ECO:0007669"/>
    <property type="project" value="TreeGrafter"/>
</dbReference>
<keyword evidence="3" id="KW-0548">Nucleotidyltransferase</keyword>
<accession>T0ZLU9</accession>
<dbReference type="Gene3D" id="1.20.120.1510">
    <property type="match status" value="1"/>
</dbReference>